<dbReference type="EMBL" id="FLQR01000008">
    <property type="protein sequence ID" value="SBS73506.1"/>
    <property type="molecule type" value="Genomic_DNA"/>
</dbReference>
<dbReference type="SUPFAM" id="SSF52540">
    <property type="entry name" value="P-loop containing nucleoside triphosphate hydrolases"/>
    <property type="match status" value="1"/>
</dbReference>
<gene>
    <name evidence="4" type="ORF">MIPYR_40209</name>
</gene>
<dbReference type="SUPFAM" id="SSF48452">
    <property type="entry name" value="TPR-like"/>
    <property type="match status" value="1"/>
</dbReference>
<dbReference type="InterPro" id="IPR027417">
    <property type="entry name" value="P-loop_NTPase"/>
</dbReference>
<dbReference type="Pfam" id="PF13401">
    <property type="entry name" value="AAA_22"/>
    <property type="match status" value="1"/>
</dbReference>
<evidence type="ECO:0000259" key="3">
    <source>
        <dbReference type="Pfam" id="PF25872"/>
    </source>
</evidence>
<dbReference type="Pfam" id="PF25872">
    <property type="entry name" value="HTH_77"/>
    <property type="match status" value="1"/>
</dbReference>
<proteinExistence type="predicted"/>
<protein>
    <submittedName>
        <fullName evidence="4">ATPase-like protein</fullName>
    </submittedName>
</protein>
<evidence type="ECO:0000313" key="4">
    <source>
        <dbReference type="EMBL" id="SBS73506.1"/>
    </source>
</evidence>
<dbReference type="Gene3D" id="1.25.40.10">
    <property type="entry name" value="Tetratricopeptide repeat domain"/>
    <property type="match status" value="1"/>
</dbReference>
<reference evidence="4" key="1">
    <citation type="submission" date="2016-03" db="EMBL/GenBank/DDBJ databases">
        <authorList>
            <person name="Ploux O."/>
        </authorList>
    </citation>
    <scope>NUCLEOTIDE SEQUENCE</scope>
    <source>
        <strain evidence="4">UC1</strain>
    </source>
</reference>
<dbReference type="AlphaFoldDB" id="A0A1Y5P480"/>
<dbReference type="InterPro" id="IPR058852">
    <property type="entry name" value="HTH_77"/>
</dbReference>
<dbReference type="PANTHER" id="PTHR47691:SF3">
    <property type="entry name" value="HTH-TYPE TRANSCRIPTIONAL REGULATOR RV0890C-RELATED"/>
    <property type="match status" value="1"/>
</dbReference>
<dbReference type="InterPro" id="IPR049945">
    <property type="entry name" value="AAA_22"/>
</dbReference>
<dbReference type="RefSeq" id="WP_295576604.1">
    <property type="nucleotide sequence ID" value="NZ_FLQR01000008.1"/>
</dbReference>
<feature type="domain" description="Winged helix-turn-helix" evidence="3">
    <location>
        <begin position="433"/>
        <end position="505"/>
    </location>
</feature>
<evidence type="ECO:0000259" key="1">
    <source>
        <dbReference type="Pfam" id="PF13271"/>
    </source>
</evidence>
<sequence>MAAPRAIRTPDQRLRIFVSSTLRELEPERRAARAAIERLRLAPVMFELGARPHPPRELYRSYLAQSDVFVGLYAQQYGWVAPGEDVSGLEDEYRLSAGMPSLIYVRESAAGREPRLEALLQRIRDDDRVSYKSFADPDELGRLLQDDLAVLLTERFDQARSTAPADQIPRPGIPAPYSPMVGREAERDATLTLLGQESTRLVTLTGPGGIGKSRLAIEVALEVAHAGRDVAFTLLEAVSSPERVIDSVARSLGVRDAASEGSLTDRVISAVGERDTLLVLDNMEHLLDATPTVMELITRTPRLQVLVTSRAPLRVRPERVVEIGPLPVPADGTRSVAAALDSAALALFVQRGAAVRPGFTLTPANVDAVVRICRALDGVPLAIELAAARLRALSPIDLLSRLDTALGEWEGPRDLPERQRTLRATMAWSVQLLDGPERTALAALSAFRGAFTVASAEHVLDAAGIAAPLDALAGLIDASLVGHGVEGDTRVYRLLTTVRTYAAELASDEEREQSVTAWIEHYRGMVGRAAPRLRGPDQLEQLAALELESENIAAVGRALVDRGRFDEAAEYAWALYLYLWIGGYLGVVRALMAELLAAAPSGLAPHSRAIALYYTAAVRFWQDPAYDPRQELTECRDLFDATEDPSGAALAGVSIGLAHLAQPTGPDVAAAGGELERSLGGFRADDDTWGQAMSLVMLGRIALAVGDPLGARGRFEDSLTLAAAQGERLGIVIAHNHLGWARLLLGDLAGAREEFGAGLDLSLALGHDEGIAYGLEGFVGLRAMESDARGAGILLGAAQTLRLRKGLMNPSAFAFFAGPVQQLRAQGRAEELDEAIAQGRELSISEAIARVRE</sequence>
<dbReference type="InterPro" id="IPR025139">
    <property type="entry name" value="DUF4062"/>
</dbReference>
<feature type="domain" description="DUF4062" evidence="1">
    <location>
        <begin position="15"/>
        <end position="94"/>
    </location>
</feature>
<dbReference type="InterPro" id="IPR011990">
    <property type="entry name" value="TPR-like_helical_dom_sf"/>
</dbReference>
<name>A0A1Y5P480_9MICO</name>
<organism evidence="4">
    <name type="scientific">uncultured Microbacterium sp</name>
    <dbReference type="NCBI Taxonomy" id="191216"/>
    <lineage>
        <taxon>Bacteria</taxon>
        <taxon>Bacillati</taxon>
        <taxon>Actinomycetota</taxon>
        <taxon>Actinomycetes</taxon>
        <taxon>Micrococcales</taxon>
        <taxon>Microbacteriaceae</taxon>
        <taxon>Microbacterium</taxon>
        <taxon>environmental samples</taxon>
    </lineage>
</organism>
<dbReference type="GO" id="GO:0016887">
    <property type="term" value="F:ATP hydrolysis activity"/>
    <property type="evidence" value="ECO:0007669"/>
    <property type="project" value="InterPro"/>
</dbReference>
<accession>A0A1Y5P480</accession>
<dbReference type="Pfam" id="PF13271">
    <property type="entry name" value="DUF4062"/>
    <property type="match status" value="1"/>
</dbReference>
<dbReference type="PANTHER" id="PTHR47691">
    <property type="entry name" value="REGULATOR-RELATED"/>
    <property type="match status" value="1"/>
</dbReference>
<feature type="domain" description="ORC1/DEAH AAA+ ATPase" evidence="2">
    <location>
        <begin position="198"/>
        <end position="299"/>
    </location>
</feature>
<dbReference type="PRINTS" id="PR00364">
    <property type="entry name" value="DISEASERSIST"/>
</dbReference>
<evidence type="ECO:0000259" key="2">
    <source>
        <dbReference type="Pfam" id="PF13401"/>
    </source>
</evidence>
<dbReference type="Gene3D" id="3.40.50.300">
    <property type="entry name" value="P-loop containing nucleotide triphosphate hydrolases"/>
    <property type="match status" value="1"/>
</dbReference>